<dbReference type="Gene3D" id="3.80.10.10">
    <property type="entry name" value="Ribonuclease Inhibitor"/>
    <property type="match status" value="2"/>
</dbReference>
<proteinExistence type="predicted"/>
<dbReference type="Proteomes" id="UP000315295">
    <property type="component" value="Unassembled WGS sequence"/>
</dbReference>
<evidence type="ECO:0008006" key="6">
    <source>
        <dbReference type="Google" id="ProtNLM"/>
    </source>
</evidence>
<accession>A0A540KTJ5</accession>
<dbReference type="PANTHER" id="PTHR47186:SF18">
    <property type="entry name" value="RX N-TERMINAL DOMAIN-CONTAINING PROTEIN"/>
    <property type="match status" value="1"/>
</dbReference>
<evidence type="ECO:0000313" key="5">
    <source>
        <dbReference type="Proteomes" id="UP000315295"/>
    </source>
</evidence>
<dbReference type="AlphaFoldDB" id="A0A540KTJ5"/>
<feature type="domain" description="R13L1/DRL21-like LRR repeat region" evidence="3">
    <location>
        <begin position="229"/>
        <end position="354"/>
    </location>
</feature>
<sequence length="818" mass="92458">MEEDGEDYFNELVSRSLIQRSRTMVPRFTMHDLVNDLAIFVSREFCFRMDEEGSHEVPERVRHLSYAKGRFDAAKKFQPLNNGVKYLRTFLPMSLRKSNWDYVSSKVPNDLLPTLKCSRAVSLAGYRNISSLPDCIGDHIHLRYIDLSYTAIKRLPDTVSSLYNLQTLLLSHCSSLVELPVNMRKLINLRHLDIRDTGIKEMPVQMGRLKSLRTLTAYVLGTSTRSGGIVELGELPSLGGKLSILNLENVMEATDALRAKLKDKKDLNEIELTWGNEDADDSMKERRVLESLQPCVNLVELTIRSYGGTSFPNWLGDSSFSNIKVMRLQGFSTCWALPPVGQLPALKELYIERMKCVTSISAEFYGVNGTYLIQPFRSLKRLEFRRMPEWEEWLPSPGRGQCPDFPRLEELVLRNCPKLRGSLPDHLPCLKKLYVCDCGVLHEMATRDGVAVLANTESLRQSLQNLEIRGCPGLSSLLETELLPSLSTLGIQIFSRTDCLQPHLSSRLRFLKLHNCGSLLSFPRNGLPTTLKSLQIINCRRLEFLSHEMMAKLTSLQHLTLWNSCDSLRSFPLGVFPELSSLQIQGSKNLESLSIGEGADVENLTHLDRLWIHYCPNLVSFPHGGLPTPNLARFAVGNCENLKLLPDRMHTLTALRNLEMFGHPNVESFAEGGLPPNLQSFRISGCEKPRPSVEYWGLQRLVSLRTFRIGRGSEDVLETVLKERLLPTTLHTLQISGMKSLKSLEGTGLQHLTSLQELEFSRCNSLQFLPKEGLPASLRLLRIMSSSSLEKRCQEKTGEEWSKIAHIPCIQMGNQVII</sequence>
<dbReference type="InterPro" id="IPR032675">
    <property type="entry name" value="LRR_dom_sf"/>
</dbReference>
<dbReference type="Pfam" id="PF25019">
    <property type="entry name" value="LRR_R13L1-DRL21"/>
    <property type="match status" value="1"/>
</dbReference>
<keyword evidence="1" id="KW-0677">Repeat</keyword>
<dbReference type="SUPFAM" id="SSF52058">
    <property type="entry name" value="L domain-like"/>
    <property type="match status" value="2"/>
</dbReference>
<reference evidence="4 5" key="1">
    <citation type="journal article" date="2019" name="G3 (Bethesda)">
        <title>Sequencing of a Wild Apple (Malus baccata) Genome Unravels the Differences Between Cultivated and Wild Apple Species Regarding Disease Resistance and Cold Tolerance.</title>
        <authorList>
            <person name="Chen X."/>
        </authorList>
    </citation>
    <scope>NUCLEOTIDE SEQUENCE [LARGE SCALE GENOMIC DNA]</scope>
    <source>
        <strain evidence="5">cv. Shandingzi</strain>
        <tissue evidence="4">Leaves</tissue>
    </source>
</reference>
<feature type="domain" description="Disease resistance protein winged helix" evidence="2">
    <location>
        <begin position="1"/>
        <end position="38"/>
    </location>
</feature>
<comment type="caution">
    <text evidence="4">The sequence shown here is derived from an EMBL/GenBank/DDBJ whole genome shotgun (WGS) entry which is preliminary data.</text>
</comment>
<dbReference type="InterPro" id="IPR058922">
    <property type="entry name" value="WHD_DRP"/>
</dbReference>
<evidence type="ECO:0000259" key="3">
    <source>
        <dbReference type="Pfam" id="PF25019"/>
    </source>
</evidence>
<organism evidence="4 5">
    <name type="scientific">Malus baccata</name>
    <name type="common">Siberian crab apple</name>
    <name type="synonym">Pyrus baccata</name>
    <dbReference type="NCBI Taxonomy" id="106549"/>
    <lineage>
        <taxon>Eukaryota</taxon>
        <taxon>Viridiplantae</taxon>
        <taxon>Streptophyta</taxon>
        <taxon>Embryophyta</taxon>
        <taxon>Tracheophyta</taxon>
        <taxon>Spermatophyta</taxon>
        <taxon>Magnoliopsida</taxon>
        <taxon>eudicotyledons</taxon>
        <taxon>Gunneridae</taxon>
        <taxon>Pentapetalae</taxon>
        <taxon>rosids</taxon>
        <taxon>fabids</taxon>
        <taxon>Rosales</taxon>
        <taxon>Rosaceae</taxon>
        <taxon>Amygdaloideae</taxon>
        <taxon>Maleae</taxon>
        <taxon>Malus</taxon>
    </lineage>
</organism>
<name>A0A540KTJ5_MALBA</name>
<evidence type="ECO:0000259" key="2">
    <source>
        <dbReference type="Pfam" id="PF23559"/>
    </source>
</evidence>
<evidence type="ECO:0000313" key="4">
    <source>
        <dbReference type="EMBL" id="TQD77546.1"/>
    </source>
</evidence>
<gene>
    <name evidence="4" type="ORF">C1H46_036900</name>
</gene>
<evidence type="ECO:0000256" key="1">
    <source>
        <dbReference type="ARBA" id="ARBA00022737"/>
    </source>
</evidence>
<dbReference type="EMBL" id="VIEB01000955">
    <property type="protein sequence ID" value="TQD77546.1"/>
    <property type="molecule type" value="Genomic_DNA"/>
</dbReference>
<dbReference type="Pfam" id="PF23559">
    <property type="entry name" value="WHD_DRP"/>
    <property type="match status" value="1"/>
</dbReference>
<dbReference type="InterPro" id="IPR056789">
    <property type="entry name" value="LRR_R13L1-DRL21"/>
</dbReference>
<keyword evidence="5" id="KW-1185">Reference proteome</keyword>
<dbReference type="PANTHER" id="PTHR47186">
    <property type="entry name" value="LEUCINE-RICH REPEAT-CONTAINING PROTEIN 57"/>
    <property type="match status" value="1"/>
</dbReference>
<protein>
    <recommendedName>
        <fullName evidence="6">NB-ARC domain-containing protein</fullName>
    </recommendedName>
</protein>